<evidence type="ECO:0000256" key="4">
    <source>
        <dbReference type="PROSITE-ProRule" id="PRU00335"/>
    </source>
</evidence>
<evidence type="ECO:0000256" key="1">
    <source>
        <dbReference type="ARBA" id="ARBA00023015"/>
    </source>
</evidence>
<proteinExistence type="predicted"/>
<dbReference type="Pfam" id="PF13305">
    <property type="entry name" value="TetR_C_33"/>
    <property type="match status" value="1"/>
</dbReference>
<evidence type="ECO:0000256" key="3">
    <source>
        <dbReference type="ARBA" id="ARBA00023163"/>
    </source>
</evidence>
<evidence type="ECO:0000256" key="2">
    <source>
        <dbReference type="ARBA" id="ARBA00023125"/>
    </source>
</evidence>
<evidence type="ECO:0000313" key="7">
    <source>
        <dbReference type="Proteomes" id="UP000317043"/>
    </source>
</evidence>
<protein>
    <submittedName>
        <fullName evidence="6">TetR family transcriptional regulator</fullName>
    </submittedName>
</protein>
<feature type="domain" description="HTH tetR-type" evidence="5">
    <location>
        <begin position="9"/>
        <end position="69"/>
    </location>
</feature>
<dbReference type="OrthoDB" id="3173376at2"/>
<dbReference type="Pfam" id="PF00440">
    <property type="entry name" value="TetR_N"/>
    <property type="match status" value="1"/>
</dbReference>
<dbReference type="SUPFAM" id="SSF48498">
    <property type="entry name" value="Tetracyclin repressor-like, C-terminal domain"/>
    <property type="match status" value="1"/>
</dbReference>
<keyword evidence="1" id="KW-0805">Transcription regulation</keyword>
<dbReference type="GO" id="GO:0000976">
    <property type="term" value="F:transcription cis-regulatory region binding"/>
    <property type="evidence" value="ECO:0007669"/>
    <property type="project" value="TreeGrafter"/>
</dbReference>
<dbReference type="InterPro" id="IPR009057">
    <property type="entry name" value="Homeodomain-like_sf"/>
</dbReference>
<dbReference type="InterPro" id="IPR025996">
    <property type="entry name" value="MT1864/Rv1816-like_C"/>
</dbReference>
<keyword evidence="2 4" id="KW-0238">DNA-binding</keyword>
<dbReference type="PANTHER" id="PTHR30055:SF220">
    <property type="entry name" value="TETR-FAMILY REGULATORY PROTEIN"/>
    <property type="match status" value="1"/>
</dbReference>
<dbReference type="InterPro" id="IPR050109">
    <property type="entry name" value="HTH-type_TetR-like_transc_reg"/>
</dbReference>
<feature type="DNA-binding region" description="H-T-H motif" evidence="4">
    <location>
        <begin position="32"/>
        <end position="51"/>
    </location>
</feature>
<dbReference type="Gene3D" id="1.10.357.10">
    <property type="entry name" value="Tetracycline Repressor, domain 2"/>
    <property type="match status" value="1"/>
</dbReference>
<dbReference type="EMBL" id="VFOW01000001">
    <property type="protein sequence ID" value="TQL78991.1"/>
    <property type="molecule type" value="Genomic_DNA"/>
</dbReference>
<keyword evidence="7" id="KW-1185">Reference proteome</keyword>
<dbReference type="AlphaFoldDB" id="A0A543B2D8"/>
<reference evidence="6 7" key="1">
    <citation type="submission" date="2019-06" db="EMBL/GenBank/DDBJ databases">
        <title>Sequencing the genomes of 1000 actinobacteria strains.</title>
        <authorList>
            <person name="Klenk H.-P."/>
        </authorList>
    </citation>
    <scope>NUCLEOTIDE SEQUENCE [LARGE SCALE GENOMIC DNA]</scope>
    <source>
        <strain evidence="6 7">DSM 45928</strain>
    </source>
</reference>
<dbReference type="PROSITE" id="PS50977">
    <property type="entry name" value="HTH_TETR_2"/>
    <property type="match status" value="1"/>
</dbReference>
<dbReference type="InterPro" id="IPR036271">
    <property type="entry name" value="Tet_transcr_reg_TetR-rel_C_sf"/>
</dbReference>
<dbReference type="GO" id="GO:0003700">
    <property type="term" value="F:DNA-binding transcription factor activity"/>
    <property type="evidence" value="ECO:0007669"/>
    <property type="project" value="TreeGrafter"/>
</dbReference>
<accession>A0A543B2D8</accession>
<dbReference type="InParanoid" id="A0A543B2D8"/>
<evidence type="ECO:0000313" key="6">
    <source>
        <dbReference type="EMBL" id="TQL78991.1"/>
    </source>
</evidence>
<dbReference type="PANTHER" id="PTHR30055">
    <property type="entry name" value="HTH-TYPE TRANSCRIPTIONAL REGULATOR RUTR"/>
    <property type="match status" value="1"/>
</dbReference>
<evidence type="ECO:0000259" key="5">
    <source>
        <dbReference type="PROSITE" id="PS50977"/>
    </source>
</evidence>
<organism evidence="6 7">
    <name type="scientific">Stackebrandtia endophytica</name>
    <dbReference type="NCBI Taxonomy" id="1496996"/>
    <lineage>
        <taxon>Bacteria</taxon>
        <taxon>Bacillati</taxon>
        <taxon>Actinomycetota</taxon>
        <taxon>Actinomycetes</taxon>
        <taxon>Glycomycetales</taxon>
        <taxon>Glycomycetaceae</taxon>
        <taxon>Stackebrandtia</taxon>
    </lineage>
</organism>
<name>A0A543B2D8_9ACTN</name>
<dbReference type="Proteomes" id="UP000317043">
    <property type="component" value="Unassembled WGS sequence"/>
</dbReference>
<sequence length="196" mass="20994">MTKNAYHHGDLRATLLAAAAEDIAASGVDSVSLRGLVRRAGVSHAAPTHHFGDKRGLLTALAAEGFHRLADELESSTGDLRTVALAYIRFALDNPAHFAVMFRRDLLRTDDAALVEARARSGAVLERGVAHLIPGRDGADRRTVQLAAWSLVHGFASLWLDGALTGSPLVGDAEPEDVARRMVGTVLFDGRTEPRE</sequence>
<dbReference type="RefSeq" id="WP_142043961.1">
    <property type="nucleotide sequence ID" value="NZ_JBHTGS010000002.1"/>
</dbReference>
<dbReference type="InterPro" id="IPR001647">
    <property type="entry name" value="HTH_TetR"/>
</dbReference>
<keyword evidence="3" id="KW-0804">Transcription</keyword>
<dbReference type="SUPFAM" id="SSF46689">
    <property type="entry name" value="Homeodomain-like"/>
    <property type="match status" value="1"/>
</dbReference>
<gene>
    <name evidence="6" type="ORF">FB566_4590</name>
</gene>
<comment type="caution">
    <text evidence="6">The sequence shown here is derived from an EMBL/GenBank/DDBJ whole genome shotgun (WGS) entry which is preliminary data.</text>
</comment>